<comment type="caution">
    <text evidence="3">The sequence shown here is derived from an EMBL/GenBank/DDBJ whole genome shotgun (WGS) entry which is preliminary data.</text>
</comment>
<dbReference type="Proteomes" id="UP000441354">
    <property type="component" value="Unassembled WGS sequence"/>
</dbReference>
<sequence>MHENMDMLADLDVDMYVISKDSPEEQLQLYNALNDEFGQSLPFISDPDLELIDSMGMKNGDVAYRGYGVIDSDGNIVLTEKNDHWGEQIEDTVENIKESVN</sequence>
<dbReference type="GO" id="GO:0016209">
    <property type="term" value="F:antioxidant activity"/>
    <property type="evidence" value="ECO:0007669"/>
    <property type="project" value="InterPro"/>
</dbReference>
<evidence type="ECO:0000313" key="4">
    <source>
        <dbReference type="Proteomes" id="UP000441354"/>
    </source>
</evidence>
<evidence type="ECO:0000256" key="1">
    <source>
        <dbReference type="ARBA" id="ARBA00023157"/>
    </source>
</evidence>
<accession>A0A7V7RJ70</accession>
<dbReference type="AlphaFoldDB" id="A0A7V7RJ70"/>
<reference evidence="3 4" key="1">
    <citation type="journal article" date="2014" name="Arch. Microbiol.">
        <title>Bacillus mesophilum sp. nov., strain IITR-54T, a novel 4-chlorobiphenyl dechlorinating bacterium.</title>
        <authorList>
            <person name="Manickam N."/>
            <person name="Singh N.K."/>
            <person name="Bajaj A."/>
            <person name="Kumar R.M."/>
            <person name="Kaur G."/>
            <person name="Kaur N."/>
            <person name="Bala M."/>
            <person name="Kumar A."/>
            <person name="Mayilraj S."/>
        </authorList>
    </citation>
    <scope>NUCLEOTIDE SEQUENCE [LARGE SCALE GENOMIC DNA]</scope>
    <source>
        <strain evidence="3 4">IITR-54</strain>
    </source>
</reference>
<dbReference type="GO" id="GO:0016491">
    <property type="term" value="F:oxidoreductase activity"/>
    <property type="evidence" value="ECO:0007669"/>
    <property type="project" value="InterPro"/>
</dbReference>
<keyword evidence="4" id="KW-1185">Reference proteome</keyword>
<gene>
    <name evidence="3" type="ORF">F7732_18865</name>
</gene>
<feature type="domain" description="Alkyl hydroperoxide reductase subunit C/ Thiol specific antioxidant" evidence="2">
    <location>
        <begin position="2"/>
        <end position="77"/>
    </location>
</feature>
<dbReference type="SUPFAM" id="SSF52833">
    <property type="entry name" value="Thioredoxin-like"/>
    <property type="match status" value="1"/>
</dbReference>
<dbReference type="Gene3D" id="3.40.30.10">
    <property type="entry name" value="Glutaredoxin"/>
    <property type="match status" value="1"/>
</dbReference>
<protein>
    <submittedName>
        <fullName evidence="3">Redoxin domain-containing protein</fullName>
    </submittedName>
</protein>
<dbReference type="EMBL" id="WBOT01000007">
    <property type="protein sequence ID" value="KAB2330702.1"/>
    <property type="molecule type" value="Genomic_DNA"/>
</dbReference>
<dbReference type="InterPro" id="IPR036249">
    <property type="entry name" value="Thioredoxin-like_sf"/>
</dbReference>
<keyword evidence="1" id="KW-1015">Disulfide bond</keyword>
<dbReference type="OrthoDB" id="2453868at2"/>
<dbReference type="InterPro" id="IPR000866">
    <property type="entry name" value="AhpC/TSA"/>
</dbReference>
<proteinExistence type="predicted"/>
<name>A0A7V7RJ70_9BACI</name>
<organism evidence="3 4">
    <name type="scientific">Bacillus mesophilum</name>
    <dbReference type="NCBI Taxonomy" id="1071718"/>
    <lineage>
        <taxon>Bacteria</taxon>
        <taxon>Bacillati</taxon>
        <taxon>Bacillota</taxon>
        <taxon>Bacilli</taxon>
        <taxon>Bacillales</taxon>
        <taxon>Bacillaceae</taxon>
        <taxon>Bacillus</taxon>
    </lineage>
</organism>
<evidence type="ECO:0000313" key="3">
    <source>
        <dbReference type="EMBL" id="KAB2330702.1"/>
    </source>
</evidence>
<dbReference type="Pfam" id="PF00578">
    <property type="entry name" value="AhpC-TSA"/>
    <property type="match status" value="1"/>
</dbReference>
<evidence type="ECO:0000259" key="2">
    <source>
        <dbReference type="Pfam" id="PF00578"/>
    </source>
</evidence>